<name>A0A5A8DXG8_CAFRO</name>
<evidence type="ECO:0000256" key="1">
    <source>
        <dbReference type="SAM" id="MobiDB-lite"/>
    </source>
</evidence>
<reference evidence="2 3" key="1">
    <citation type="submission" date="2019-07" db="EMBL/GenBank/DDBJ databases">
        <title>Genomes of Cafeteria roenbergensis.</title>
        <authorList>
            <person name="Fischer M.G."/>
            <person name="Hackl T."/>
            <person name="Roman M."/>
        </authorList>
    </citation>
    <scope>NUCLEOTIDE SEQUENCE [LARGE SCALE GENOMIC DNA]</scope>
    <source>
        <strain evidence="2 3">E4-10P</strain>
    </source>
</reference>
<feature type="region of interest" description="Disordered" evidence="1">
    <location>
        <begin position="1"/>
        <end position="29"/>
    </location>
</feature>
<feature type="compositionally biased region" description="Low complexity" evidence="1">
    <location>
        <begin position="7"/>
        <end position="18"/>
    </location>
</feature>
<accession>A0A5A8DXG8</accession>
<sequence length="100" mass="10411">MNGQPMAADATDPAAVPTLPNSARVRAKSDRTRPWLTAFAAGASASSAADTTAGFAGRFAAALAAARREFISSSPAPRKRRLPTAPQTRGGSRRAPRDYL</sequence>
<proteinExistence type="predicted"/>
<dbReference type="EMBL" id="VLTO01000065">
    <property type="protein sequence ID" value="KAA0169908.1"/>
    <property type="molecule type" value="Genomic_DNA"/>
</dbReference>
<comment type="caution">
    <text evidence="2">The sequence shown here is derived from an EMBL/GenBank/DDBJ whole genome shotgun (WGS) entry which is preliminary data.</text>
</comment>
<protein>
    <submittedName>
        <fullName evidence="2">Uncharacterized protein</fullName>
    </submittedName>
</protein>
<evidence type="ECO:0000313" key="3">
    <source>
        <dbReference type="Proteomes" id="UP000322899"/>
    </source>
</evidence>
<organism evidence="2 3">
    <name type="scientific">Cafeteria roenbergensis</name>
    <name type="common">Marine flagellate</name>
    <dbReference type="NCBI Taxonomy" id="33653"/>
    <lineage>
        <taxon>Eukaryota</taxon>
        <taxon>Sar</taxon>
        <taxon>Stramenopiles</taxon>
        <taxon>Bigyra</taxon>
        <taxon>Opalozoa</taxon>
        <taxon>Bicosoecida</taxon>
        <taxon>Cafeteriaceae</taxon>
        <taxon>Cafeteria</taxon>
    </lineage>
</organism>
<evidence type="ECO:0000313" key="2">
    <source>
        <dbReference type="EMBL" id="KAA0169908.1"/>
    </source>
</evidence>
<dbReference type="AlphaFoldDB" id="A0A5A8DXG8"/>
<gene>
    <name evidence="2" type="ORF">FNF27_06800</name>
</gene>
<feature type="region of interest" description="Disordered" evidence="1">
    <location>
        <begin position="70"/>
        <end position="100"/>
    </location>
</feature>
<dbReference type="Proteomes" id="UP000322899">
    <property type="component" value="Unassembled WGS sequence"/>
</dbReference>